<feature type="compositionally biased region" description="Basic and acidic residues" evidence="1">
    <location>
        <begin position="276"/>
        <end position="286"/>
    </location>
</feature>
<feature type="domain" description="J" evidence="2">
    <location>
        <begin position="49"/>
        <end position="123"/>
    </location>
</feature>
<dbReference type="SMART" id="SM00271">
    <property type="entry name" value="DnaJ"/>
    <property type="match status" value="1"/>
</dbReference>
<gene>
    <name evidence="3" type="ORF">PPROV_000709800</name>
</gene>
<dbReference type="OrthoDB" id="10250354at2759"/>
<evidence type="ECO:0000313" key="4">
    <source>
        <dbReference type="Proteomes" id="UP000660262"/>
    </source>
</evidence>
<organism evidence="3 4">
    <name type="scientific">Pycnococcus provasolii</name>
    <dbReference type="NCBI Taxonomy" id="41880"/>
    <lineage>
        <taxon>Eukaryota</taxon>
        <taxon>Viridiplantae</taxon>
        <taxon>Chlorophyta</taxon>
        <taxon>Pseudoscourfieldiophyceae</taxon>
        <taxon>Pseudoscourfieldiales</taxon>
        <taxon>Pycnococcaceae</taxon>
        <taxon>Pycnococcus</taxon>
    </lineage>
</organism>
<dbReference type="Gene3D" id="1.10.287.110">
    <property type="entry name" value="DnaJ domain"/>
    <property type="match status" value="1"/>
</dbReference>
<evidence type="ECO:0000313" key="3">
    <source>
        <dbReference type="EMBL" id="GHP08359.1"/>
    </source>
</evidence>
<dbReference type="PROSITE" id="PS50076">
    <property type="entry name" value="DNAJ_2"/>
    <property type="match status" value="1"/>
</dbReference>
<evidence type="ECO:0000256" key="1">
    <source>
        <dbReference type="SAM" id="MobiDB-lite"/>
    </source>
</evidence>
<dbReference type="InterPro" id="IPR001623">
    <property type="entry name" value="DnaJ_domain"/>
</dbReference>
<protein>
    <recommendedName>
        <fullName evidence="2">J domain-containing protein</fullName>
    </recommendedName>
</protein>
<reference evidence="3" key="1">
    <citation type="submission" date="2020-10" db="EMBL/GenBank/DDBJ databases">
        <title>Unveiling of a novel bifunctional photoreceptor, Dualchrome1, isolated from a cosmopolitan green alga.</title>
        <authorList>
            <person name="Suzuki S."/>
            <person name="Kawachi M."/>
        </authorList>
    </citation>
    <scope>NUCLEOTIDE SEQUENCE</scope>
    <source>
        <strain evidence="3">NIES 2893</strain>
    </source>
</reference>
<dbReference type="AlphaFoldDB" id="A0A830HTV1"/>
<dbReference type="CDD" id="cd06257">
    <property type="entry name" value="DnaJ"/>
    <property type="match status" value="1"/>
</dbReference>
<dbReference type="Pfam" id="PF00226">
    <property type="entry name" value="DnaJ"/>
    <property type="match status" value="1"/>
</dbReference>
<keyword evidence="4" id="KW-1185">Reference proteome</keyword>
<dbReference type="InterPro" id="IPR036869">
    <property type="entry name" value="J_dom_sf"/>
</dbReference>
<dbReference type="EMBL" id="BNJQ01000020">
    <property type="protein sequence ID" value="GHP08359.1"/>
    <property type="molecule type" value="Genomic_DNA"/>
</dbReference>
<accession>A0A830HTV1</accession>
<evidence type="ECO:0000259" key="2">
    <source>
        <dbReference type="PROSITE" id="PS50076"/>
    </source>
</evidence>
<feature type="region of interest" description="Disordered" evidence="1">
    <location>
        <begin position="252"/>
        <end position="286"/>
    </location>
</feature>
<comment type="caution">
    <text evidence="3">The sequence shown here is derived from an EMBL/GenBank/DDBJ whole genome shotgun (WGS) entry which is preliminary data.</text>
</comment>
<dbReference type="SUPFAM" id="SSF46565">
    <property type="entry name" value="Chaperone J-domain"/>
    <property type="match status" value="1"/>
</dbReference>
<name>A0A830HTV1_9CHLO</name>
<dbReference type="Proteomes" id="UP000660262">
    <property type="component" value="Unassembled WGS sequence"/>
</dbReference>
<proteinExistence type="predicted"/>
<sequence length="286" mass="30577">MAHQCVSVNTRPAAPVRLCRRRRHLPYRKPAFARANASSSSPSQLTTDDAVKILGIPPNASLDEVNAAYRTKIKSTHPDVLRGCGDADDDDDDPENAADARLVIAAAQVLRDAIKRRGGDTLSLVDVPVYDVFDAPPDGAPDAFVAPFVNPFLCTGIDLFAWRDLDDAVCAALGDDDDVAARRGDPSDINAAARAVGAAPLPGSCAWLTPCQKASLGDILDEAVNEARILDDAVAARVENALIRARMCEMRGGAPPKGASERRGARNNTVSDDAFANERYRKDGYR</sequence>